<dbReference type="Proteomes" id="UP000017200">
    <property type="component" value="Unassembled WGS sequence"/>
</dbReference>
<dbReference type="InParanoid" id="U5H4C0"/>
<feature type="transmembrane region" description="Helical" evidence="2">
    <location>
        <begin position="33"/>
        <end position="55"/>
    </location>
</feature>
<sequence length="360" mass="39201">MEHSMNRTVGPSATDVPRYVAEQFIATGIWGPFALGMLLDIYLGGFAMSLFLRYVQSAAWKADGWRLQLLLVASVVLSTVDIGFGFWSTWFYTIRQSRTTADVEGQTVVDALSLVPVGLLMGPMIQIYLARRASSLFTNRFNKMAYFVFLGLSIGFSMAAGVLYTVLSFHCRATGRDAIGTFDFNKSLGAYCGATCVTDMTITIALVVQYRARMVGDPRSRTDSAMRSLIKLAIHSAMYTSTFALLGAVFEFSFSVSDVRKSILYAFQCALGSMYLISLLVNLDSRSHLRKLFTSTPILPDDAVNGLSGGGTTEVGLPSFISARSSPLPGTKQAYGSEERGKIGSGSSWGRFRSSASHFT</sequence>
<evidence type="ECO:0000256" key="2">
    <source>
        <dbReference type="SAM" id="Phobius"/>
    </source>
</evidence>
<dbReference type="InterPro" id="IPR045339">
    <property type="entry name" value="DUF6534"/>
</dbReference>
<dbReference type="HOGENOM" id="CLU_752712_0_0_1"/>
<gene>
    <name evidence="4" type="ORF">MVLG_02164</name>
</gene>
<keyword evidence="2" id="KW-0472">Membrane</keyword>
<protein>
    <recommendedName>
        <fullName evidence="3">DUF6534 domain-containing protein</fullName>
    </recommendedName>
</protein>
<dbReference type="EnsemblFungi" id="MVLG_02164T0">
    <property type="protein sequence ID" value="MVLG_02164T0"/>
    <property type="gene ID" value="MVLG_02164"/>
</dbReference>
<feature type="transmembrane region" description="Helical" evidence="2">
    <location>
        <begin position="146"/>
        <end position="167"/>
    </location>
</feature>
<reference evidence="6" key="1">
    <citation type="submission" date="2010-11" db="EMBL/GenBank/DDBJ databases">
        <title>The genome sequence of Microbotryum violaceum strain p1A1 Lamole.</title>
        <authorList>
            <person name="Cuomo C."/>
            <person name="Perlin M."/>
            <person name="Young S.K."/>
            <person name="Zeng Q."/>
            <person name="Gargeya S."/>
            <person name="Alvarado L."/>
            <person name="Berlin A."/>
            <person name="Chapman S.B."/>
            <person name="Chen Z."/>
            <person name="Freedman E."/>
            <person name="Gellesch M."/>
            <person name="Goldberg J."/>
            <person name="Griggs A."/>
            <person name="Gujja S."/>
            <person name="Heilman E."/>
            <person name="Heiman D."/>
            <person name="Howarth C."/>
            <person name="Mehta T."/>
            <person name="Neiman D."/>
            <person name="Pearson M."/>
            <person name="Roberts A."/>
            <person name="Saif S."/>
            <person name="Shea T."/>
            <person name="Shenoy N."/>
            <person name="Sisk P."/>
            <person name="Stolte C."/>
            <person name="Sykes S."/>
            <person name="White J."/>
            <person name="Yandava C."/>
            <person name="Haas B."/>
            <person name="Nusbaum C."/>
            <person name="Birren B."/>
        </authorList>
    </citation>
    <scope>NUCLEOTIDE SEQUENCE [LARGE SCALE GENOMIC DNA]</scope>
    <source>
        <strain evidence="6">p1A1 Lamole</strain>
    </source>
</reference>
<feature type="transmembrane region" description="Helical" evidence="2">
    <location>
        <begin position="229"/>
        <end position="250"/>
    </location>
</feature>
<dbReference type="PANTHER" id="PTHR40465">
    <property type="entry name" value="CHROMOSOME 1, WHOLE GENOME SHOTGUN SEQUENCE"/>
    <property type="match status" value="1"/>
</dbReference>
<dbReference type="EMBL" id="GL541658">
    <property type="protein sequence ID" value="KDE07489.1"/>
    <property type="molecule type" value="Genomic_DNA"/>
</dbReference>
<name>U5H4C0_USTV1</name>
<reference evidence="4" key="2">
    <citation type="submission" date="2010-11" db="EMBL/GenBank/DDBJ databases">
        <authorList>
            <consortium name="The Broad Institute Genome Sequencing Platform"/>
            <person name="Earl A."/>
            <person name="Ward D."/>
            <person name="Feldgarden M."/>
            <person name="Gevers D."/>
            <person name="Butler R."/>
            <person name="Young S.K."/>
            <person name="Zeng Q."/>
            <person name="Gargeya S."/>
            <person name="Fitzgerald M."/>
            <person name="Haas B."/>
            <person name="Abouelleil A."/>
            <person name="Alvarado L."/>
            <person name="Arachchi H.M."/>
            <person name="Berlin A."/>
            <person name="Brown A."/>
            <person name="Chapman S.B."/>
            <person name="Chen Z."/>
            <person name="Dunbar C."/>
            <person name="Freedman E."/>
            <person name="Gearin G."/>
            <person name="Gellesch M."/>
            <person name="Goldberg J."/>
            <person name="Griggs A."/>
            <person name="Gujja S."/>
            <person name="Heilman E."/>
            <person name="Heiman D."/>
            <person name="Howarth C."/>
            <person name="Larson L."/>
            <person name="Lui A."/>
            <person name="MacDonald P.J.P."/>
            <person name="Mehta T."/>
            <person name="Montmayeur A."/>
            <person name="Murphy C."/>
            <person name="Neiman D."/>
            <person name="Pearson M."/>
            <person name="Priest M."/>
            <person name="Roberts A."/>
            <person name="Saif S."/>
            <person name="Shea T."/>
            <person name="Shenoy N."/>
            <person name="Sisk P."/>
            <person name="Stolte C."/>
            <person name="Sykes S."/>
            <person name="White J."/>
            <person name="Yandava C."/>
            <person name="Wortman J."/>
            <person name="Nusbaum C."/>
            <person name="Birren B."/>
        </authorList>
    </citation>
    <scope>NUCLEOTIDE SEQUENCE</scope>
    <source>
        <strain evidence="4">P1A1 Lamole</strain>
    </source>
</reference>
<feature type="transmembrane region" description="Helical" evidence="2">
    <location>
        <begin position="67"/>
        <end position="87"/>
    </location>
</feature>
<dbReference type="PANTHER" id="PTHR40465:SF1">
    <property type="entry name" value="DUF6534 DOMAIN-CONTAINING PROTEIN"/>
    <property type="match status" value="1"/>
</dbReference>
<feature type="domain" description="DUF6534" evidence="3">
    <location>
        <begin position="196"/>
        <end position="288"/>
    </location>
</feature>
<dbReference type="OrthoDB" id="2521637at2759"/>
<reference evidence="4 6" key="3">
    <citation type="journal article" date="2015" name="BMC Genomics">
        <title>Sex and parasites: genomic and transcriptomic analysis of Microbotryum lychnidis-dioicae, the biotrophic and plant-castrating anther smut fungus.</title>
        <authorList>
            <person name="Perlin M.H."/>
            <person name="Amselem J."/>
            <person name="Fontanillas E."/>
            <person name="Toh S.S."/>
            <person name="Chen Z."/>
            <person name="Goldberg J."/>
            <person name="Duplessis S."/>
            <person name="Henrissat B."/>
            <person name="Young S."/>
            <person name="Zeng Q."/>
            <person name="Aguileta G."/>
            <person name="Petit E."/>
            <person name="Badouin H."/>
            <person name="Andrews J."/>
            <person name="Razeeq D."/>
            <person name="Gabaldon T."/>
            <person name="Quesneville H."/>
            <person name="Giraud T."/>
            <person name="Hood M.E."/>
            <person name="Schultz D.J."/>
            <person name="Cuomo C.A."/>
        </authorList>
    </citation>
    <scope>NUCLEOTIDE SEQUENCE [LARGE SCALE GENOMIC DNA]</scope>
    <source>
        <strain evidence="6">p1A1 Lamole</strain>
        <strain evidence="4">P1A1 Lamole</strain>
    </source>
</reference>
<dbReference type="AlphaFoldDB" id="U5H4C0"/>
<dbReference type="OMA" id="GIEMSAC"/>
<feature type="compositionally biased region" description="Low complexity" evidence="1">
    <location>
        <begin position="345"/>
        <end position="360"/>
    </location>
</feature>
<evidence type="ECO:0000256" key="1">
    <source>
        <dbReference type="SAM" id="MobiDB-lite"/>
    </source>
</evidence>
<evidence type="ECO:0000313" key="5">
    <source>
        <dbReference type="EnsemblFungi" id="MVLG_02164T0"/>
    </source>
</evidence>
<accession>U5H4C0</accession>
<feature type="transmembrane region" description="Helical" evidence="2">
    <location>
        <begin position="262"/>
        <end position="283"/>
    </location>
</feature>
<feature type="region of interest" description="Disordered" evidence="1">
    <location>
        <begin position="322"/>
        <end position="360"/>
    </location>
</feature>
<keyword evidence="2" id="KW-0812">Transmembrane</keyword>
<evidence type="ECO:0000259" key="3">
    <source>
        <dbReference type="Pfam" id="PF20152"/>
    </source>
</evidence>
<feature type="transmembrane region" description="Helical" evidence="2">
    <location>
        <begin position="107"/>
        <end position="125"/>
    </location>
</feature>
<keyword evidence="2" id="KW-1133">Transmembrane helix</keyword>
<dbReference type="EMBL" id="AEIJ01000217">
    <property type="status" value="NOT_ANNOTATED_CDS"/>
    <property type="molecule type" value="Genomic_DNA"/>
</dbReference>
<evidence type="ECO:0000313" key="4">
    <source>
        <dbReference type="EMBL" id="KDE07489.1"/>
    </source>
</evidence>
<proteinExistence type="predicted"/>
<evidence type="ECO:0000313" key="6">
    <source>
        <dbReference type="Proteomes" id="UP000017200"/>
    </source>
</evidence>
<keyword evidence="6" id="KW-1185">Reference proteome</keyword>
<dbReference type="Pfam" id="PF20152">
    <property type="entry name" value="DUF6534"/>
    <property type="match status" value="1"/>
</dbReference>
<organism evidence="4">
    <name type="scientific">Microbotryum lychnidis-dioicae (strain p1A1 Lamole / MvSl-1064)</name>
    <name type="common">Anther smut fungus</name>
    <dbReference type="NCBI Taxonomy" id="683840"/>
    <lineage>
        <taxon>Eukaryota</taxon>
        <taxon>Fungi</taxon>
        <taxon>Dikarya</taxon>
        <taxon>Basidiomycota</taxon>
        <taxon>Pucciniomycotina</taxon>
        <taxon>Microbotryomycetes</taxon>
        <taxon>Microbotryales</taxon>
        <taxon>Microbotryaceae</taxon>
        <taxon>Microbotryum</taxon>
    </lineage>
</organism>
<reference evidence="5" key="4">
    <citation type="submission" date="2015-06" db="UniProtKB">
        <authorList>
            <consortium name="EnsemblFungi"/>
        </authorList>
    </citation>
    <scope>IDENTIFICATION</scope>
</reference>